<accession>A0ABU8FAI0</accession>
<name>A0ABU8FAI0_9BACI</name>
<evidence type="ECO:0000313" key="3">
    <source>
        <dbReference type="EMBL" id="MEI4772021.1"/>
    </source>
</evidence>
<dbReference type="InterPro" id="IPR013538">
    <property type="entry name" value="ASHA1/2-like_C"/>
</dbReference>
<comment type="caution">
    <text evidence="3">The sequence shown here is derived from an EMBL/GenBank/DDBJ whole genome shotgun (WGS) entry which is preliminary data.</text>
</comment>
<protein>
    <submittedName>
        <fullName evidence="3">SRPBCC domain-containing protein</fullName>
    </submittedName>
</protein>
<reference evidence="3 4" key="1">
    <citation type="submission" date="2024-01" db="EMBL/GenBank/DDBJ databases">
        <title>Seven novel Bacillus-like species.</title>
        <authorList>
            <person name="Liu G."/>
        </authorList>
    </citation>
    <scope>NUCLEOTIDE SEQUENCE [LARGE SCALE GENOMIC DNA]</scope>
    <source>
        <strain evidence="3 4">FJAT-51614</strain>
    </source>
</reference>
<feature type="domain" description="Activator of Hsp90 ATPase homologue 1/2-like C-terminal" evidence="2">
    <location>
        <begin position="26"/>
        <end position="170"/>
    </location>
</feature>
<sequence>MSDENSTSRLTTFTEGKVLVMERIFNAPRDLVFKAYSESELLESWWGPKGWKTKNSQFEFKPEGIWHYCMTCIDENQGEFYGQESWGKAIYHEIVVPEKIVYTDMFADEKGNAVAGMPELLITMIFTEDGDKTKLIARSEFATLETLQQVLDMGVVQGTSSQYDRLEELLDQGDF</sequence>
<dbReference type="Pfam" id="PF08327">
    <property type="entry name" value="AHSA1"/>
    <property type="match status" value="1"/>
</dbReference>
<dbReference type="SUPFAM" id="SSF55961">
    <property type="entry name" value="Bet v1-like"/>
    <property type="match status" value="1"/>
</dbReference>
<organism evidence="3 4">
    <name type="scientific">Psychrobacillus mangrovi</name>
    <dbReference type="NCBI Taxonomy" id="3117745"/>
    <lineage>
        <taxon>Bacteria</taxon>
        <taxon>Bacillati</taxon>
        <taxon>Bacillota</taxon>
        <taxon>Bacilli</taxon>
        <taxon>Bacillales</taxon>
        <taxon>Bacillaceae</taxon>
        <taxon>Psychrobacillus</taxon>
    </lineage>
</organism>
<dbReference type="Proteomes" id="UP001364890">
    <property type="component" value="Unassembled WGS sequence"/>
</dbReference>
<dbReference type="Gene3D" id="3.30.530.20">
    <property type="match status" value="1"/>
</dbReference>
<evidence type="ECO:0000256" key="1">
    <source>
        <dbReference type="ARBA" id="ARBA00006817"/>
    </source>
</evidence>
<gene>
    <name evidence="3" type="ORF">WAX74_20710</name>
</gene>
<evidence type="ECO:0000259" key="2">
    <source>
        <dbReference type="Pfam" id="PF08327"/>
    </source>
</evidence>
<comment type="similarity">
    <text evidence="1">Belongs to the AHA1 family.</text>
</comment>
<evidence type="ECO:0000313" key="4">
    <source>
        <dbReference type="Proteomes" id="UP001364890"/>
    </source>
</evidence>
<keyword evidence="4" id="KW-1185">Reference proteome</keyword>
<proteinExistence type="inferred from homology"/>
<dbReference type="InterPro" id="IPR023393">
    <property type="entry name" value="START-like_dom_sf"/>
</dbReference>
<dbReference type="RefSeq" id="WP_336499569.1">
    <property type="nucleotide sequence ID" value="NZ_JBAWSY010000040.1"/>
</dbReference>
<dbReference type="EMBL" id="JBAWSY010000040">
    <property type="protein sequence ID" value="MEI4772021.1"/>
    <property type="molecule type" value="Genomic_DNA"/>
</dbReference>